<dbReference type="EMBL" id="LXHC01000008">
    <property type="protein sequence ID" value="OAU97321.1"/>
    <property type="molecule type" value="Genomic_DNA"/>
</dbReference>
<dbReference type="AlphaFoldDB" id="A0A198ULT4"/>
<protein>
    <submittedName>
        <fullName evidence="1">Uncharacterized protein</fullName>
    </submittedName>
</protein>
<sequence>MNHQIGFVAFMYLYDKFLAKTAFLCQNIEKVYTYIFNFK</sequence>
<gene>
    <name evidence="1" type="ORF">AO384_0703</name>
</gene>
<dbReference type="Proteomes" id="UP000078228">
    <property type="component" value="Unassembled WGS sequence"/>
</dbReference>
<name>A0A198ULT4_MORCA</name>
<organism evidence="1 2">
    <name type="scientific">Moraxella catarrhalis</name>
    <name type="common">Branhamella catarrhalis</name>
    <dbReference type="NCBI Taxonomy" id="480"/>
    <lineage>
        <taxon>Bacteria</taxon>
        <taxon>Pseudomonadati</taxon>
        <taxon>Pseudomonadota</taxon>
        <taxon>Gammaproteobacteria</taxon>
        <taxon>Moraxellales</taxon>
        <taxon>Moraxellaceae</taxon>
        <taxon>Moraxella</taxon>
    </lineage>
</organism>
<evidence type="ECO:0000313" key="1">
    <source>
        <dbReference type="EMBL" id="OAU97321.1"/>
    </source>
</evidence>
<evidence type="ECO:0000313" key="2">
    <source>
        <dbReference type="Proteomes" id="UP000078228"/>
    </source>
</evidence>
<proteinExistence type="predicted"/>
<reference evidence="1 2" key="1">
    <citation type="journal article" date="2016" name="Genome Biol. Evol.">
        <title>Comparative Genomic Analyses of the Moraxella catarrhalis Serosensitive and Seroresistant Lineages Demonstrate Their Independent Evolution.</title>
        <authorList>
            <person name="Earl J.P."/>
            <person name="de Vries S.P."/>
            <person name="Ahmed A."/>
            <person name="Powell E."/>
            <person name="Schultz M.P."/>
            <person name="Hermans P.W."/>
            <person name="Hill D.J."/>
            <person name="Zhou Z."/>
            <person name="Constantinidou C.I."/>
            <person name="Hu F.Z."/>
            <person name="Bootsma H.J."/>
            <person name="Ehrlich G.D."/>
        </authorList>
    </citation>
    <scope>NUCLEOTIDE SEQUENCE [LARGE SCALE GENOMIC DNA]</scope>
    <source>
        <strain evidence="1 2">Z7542</strain>
    </source>
</reference>
<accession>A0A198ULT4</accession>
<comment type="caution">
    <text evidence="1">The sequence shown here is derived from an EMBL/GenBank/DDBJ whole genome shotgun (WGS) entry which is preliminary data.</text>
</comment>
<keyword evidence="2" id="KW-1185">Reference proteome</keyword>
<dbReference type="PATRIC" id="fig|480.237.peg.65"/>